<dbReference type="InterPro" id="IPR017853">
    <property type="entry name" value="GH"/>
</dbReference>
<dbReference type="Gene3D" id="3.20.20.300">
    <property type="entry name" value="Glycoside hydrolase, family 3, N-terminal domain"/>
    <property type="match status" value="1"/>
</dbReference>
<sequence>MTTTTNTTFPYQDPSLSIDHRVEDLLSRMQLEDKAAQMFHPILPFGDFDAPGIFGLPSARTLLERNITHFNILQAPSAREIAEWTNSVQNIAGQTRLGIPVTFSTDPRHSFSDNPATSLLAGPFSQWPEMLGFGALDDPELLERFADTVRREYLAVGIRTALHPQVDIATEPRWSRASTTFGASADVVGRLGAAYVRGLQGTHVGPESVSGMAKHFPGGGPQKDGEDPHFSYGREQVYPGGMFEYHLEPFKKLIAAGVSQMMPYYGMPVGTEFEEVGFNFNKVILTDILRNQLGFEGIICTDWGIVSRQFWGVEDLTEEERMIKSIDAGVDQFGGETEPARLVDLVRAGHITEARLDDSVRRLLREKFRLGLFDNPFVDVDEATALVGSAEAREEGLTAQAHAQTLLKNSTDTARLPLSTGLRVYAEGIDPKVLRKWVTVVATPEEADVAVLRVVAPWEERGEPGQLENFFHAGSLDFHPEELDHIHRIAALVPTVVDVYLDRPAIVAPFVDEVGSLIVNFGSSDEAFVRILFGELEPLGKLPFELPSSMEAVEANQADVPNDTTDPTFAFGYGLRYENWTPITPPNLAPNADDEITTGRWDLDRSPIGEILDDPESSGIIQRHVPELVGNPMISMARSMSLNALLGMAATKVDTTVLDQLRSELSALD</sequence>
<name>A0ABQ1XZL0_9MICC</name>
<dbReference type="InterPro" id="IPR036962">
    <property type="entry name" value="Glyco_hydro_3_N_sf"/>
</dbReference>
<dbReference type="Gene3D" id="3.40.50.1700">
    <property type="entry name" value="Glycoside hydrolase family 3 C-terminal domain"/>
    <property type="match status" value="1"/>
</dbReference>
<dbReference type="PANTHER" id="PTHR30620:SF16">
    <property type="entry name" value="LYSOSOMAL BETA GLUCOSIDASE"/>
    <property type="match status" value="1"/>
</dbReference>
<evidence type="ECO:0000256" key="2">
    <source>
        <dbReference type="ARBA" id="ARBA00005336"/>
    </source>
</evidence>
<feature type="domain" description="Glycoside hydrolase family 3 N-terminal" evidence="7">
    <location>
        <begin position="79"/>
        <end position="365"/>
    </location>
</feature>
<dbReference type="Pfam" id="PF01915">
    <property type="entry name" value="Glyco_hydro_3_C"/>
    <property type="match status" value="1"/>
</dbReference>
<gene>
    <name evidence="9" type="ORF">GCM10011577_35590</name>
</gene>
<dbReference type="InterPro" id="IPR001764">
    <property type="entry name" value="Glyco_hydro_3_N"/>
</dbReference>
<keyword evidence="6" id="KW-0326">Glycosidase</keyword>
<accession>A0ABQ1XZL0</accession>
<comment type="catalytic activity">
    <reaction evidence="1">
        <text>Hydrolysis of terminal, non-reducing beta-D-glucosyl residues with release of beta-D-glucose.</text>
        <dbReference type="EC" id="3.2.1.21"/>
    </reaction>
</comment>
<keyword evidence="4" id="KW-0732">Signal</keyword>
<evidence type="ECO:0000313" key="9">
    <source>
        <dbReference type="EMBL" id="GGH07927.1"/>
    </source>
</evidence>
<dbReference type="EMBL" id="BMKU01000014">
    <property type="protein sequence ID" value="GGH07927.1"/>
    <property type="molecule type" value="Genomic_DNA"/>
</dbReference>
<protein>
    <recommendedName>
        <fullName evidence="3">beta-glucosidase</fullName>
        <ecNumber evidence="3">3.2.1.21</ecNumber>
    </recommendedName>
</protein>
<dbReference type="SUPFAM" id="SSF51445">
    <property type="entry name" value="(Trans)glycosidases"/>
    <property type="match status" value="1"/>
</dbReference>
<evidence type="ECO:0000313" key="10">
    <source>
        <dbReference type="Proteomes" id="UP000596938"/>
    </source>
</evidence>
<reference evidence="10" key="1">
    <citation type="journal article" date="2019" name="Int. J. Syst. Evol. Microbiol.">
        <title>The Global Catalogue of Microorganisms (GCM) 10K type strain sequencing project: providing services to taxonomists for standard genome sequencing and annotation.</title>
        <authorList>
            <consortium name="The Broad Institute Genomics Platform"/>
            <consortium name="The Broad Institute Genome Sequencing Center for Infectious Disease"/>
            <person name="Wu L."/>
            <person name="Ma J."/>
        </authorList>
    </citation>
    <scope>NUCLEOTIDE SEQUENCE [LARGE SCALE GENOMIC DNA]</scope>
    <source>
        <strain evidence="10">CGMCC 1.1927</strain>
    </source>
</reference>
<comment type="caution">
    <text evidence="9">The sequence shown here is derived from an EMBL/GenBank/DDBJ whole genome shotgun (WGS) entry which is preliminary data.</text>
</comment>
<proteinExistence type="inferred from homology"/>
<dbReference type="InterPro" id="IPR036881">
    <property type="entry name" value="Glyco_hydro_3_C_sf"/>
</dbReference>
<dbReference type="EC" id="3.2.1.21" evidence="3"/>
<dbReference type="PANTHER" id="PTHR30620">
    <property type="entry name" value="PERIPLASMIC BETA-GLUCOSIDASE-RELATED"/>
    <property type="match status" value="1"/>
</dbReference>
<keyword evidence="10" id="KW-1185">Reference proteome</keyword>
<evidence type="ECO:0000256" key="3">
    <source>
        <dbReference type="ARBA" id="ARBA00012744"/>
    </source>
</evidence>
<evidence type="ECO:0000259" key="8">
    <source>
        <dbReference type="Pfam" id="PF01915"/>
    </source>
</evidence>
<evidence type="ECO:0000256" key="5">
    <source>
        <dbReference type="ARBA" id="ARBA00022801"/>
    </source>
</evidence>
<evidence type="ECO:0000256" key="4">
    <source>
        <dbReference type="ARBA" id="ARBA00022729"/>
    </source>
</evidence>
<evidence type="ECO:0000256" key="1">
    <source>
        <dbReference type="ARBA" id="ARBA00000448"/>
    </source>
</evidence>
<comment type="similarity">
    <text evidence="2">Belongs to the glycosyl hydrolase 3 family.</text>
</comment>
<evidence type="ECO:0000259" key="7">
    <source>
        <dbReference type="Pfam" id="PF00933"/>
    </source>
</evidence>
<dbReference type="RefSeq" id="WP_188813163.1">
    <property type="nucleotide sequence ID" value="NZ_BAAAWV010000001.1"/>
</dbReference>
<dbReference type="SUPFAM" id="SSF52279">
    <property type="entry name" value="Beta-D-glucan exohydrolase, C-terminal domain"/>
    <property type="match status" value="1"/>
</dbReference>
<feature type="domain" description="Glycoside hydrolase family 3 C-terminal" evidence="8">
    <location>
        <begin position="437"/>
        <end position="577"/>
    </location>
</feature>
<dbReference type="Pfam" id="PF00933">
    <property type="entry name" value="Glyco_hydro_3"/>
    <property type="match status" value="1"/>
</dbReference>
<organism evidence="9 10">
    <name type="scientific">Pseudarthrobacter polychromogenes</name>
    <dbReference type="NCBI Taxonomy" id="1676"/>
    <lineage>
        <taxon>Bacteria</taxon>
        <taxon>Bacillati</taxon>
        <taxon>Actinomycetota</taxon>
        <taxon>Actinomycetes</taxon>
        <taxon>Micrococcales</taxon>
        <taxon>Micrococcaceae</taxon>
        <taxon>Pseudarthrobacter</taxon>
    </lineage>
</organism>
<dbReference type="PRINTS" id="PR00133">
    <property type="entry name" value="GLHYDRLASE3"/>
</dbReference>
<dbReference type="InterPro" id="IPR002772">
    <property type="entry name" value="Glyco_hydro_3_C"/>
</dbReference>
<keyword evidence="5" id="KW-0378">Hydrolase</keyword>
<evidence type="ECO:0000256" key="6">
    <source>
        <dbReference type="ARBA" id="ARBA00023295"/>
    </source>
</evidence>
<dbReference type="InterPro" id="IPR051915">
    <property type="entry name" value="Cellulose_Degrad_GH3"/>
</dbReference>
<dbReference type="Proteomes" id="UP000596938">
    <property type="component" value="Unassembled WGS sequence"/>
</dbReference>